<dbReference type="CTD" id="20211548"/>
<dbReference type="EMBL" id="KB095858">
    <property type="protein sequence ID" value="ESO11042.1"/>
    <property type="molecule type" value="Genomic_DNA"/>
</dbReference>
<protein>
    <submittedName>
        <fullName evidence="3 4">Uncharacterized protein</fullName>
    </submittedName>
</protein>
<feature type="compositionally biased region" description="Basic and acidic residues" evidence="1">
    <location>
        <begin position="277"/>
        <end position="289"/>
    </location>
</feature>
<organism evidence="4 5">
    <name type="scientific">Helobdella robusta</name>
    <name type="common">Californian leech</name>
    <dbReference type="NCBI Taxonomy" id="6412"/>
    <lineage>
        <taxon>Eukaryota</taxon>
        <taxon>Metazoa</taxon>
        <taxon>Spiralia</taxon>
        <taxon>Lophotrochozoa</taxon>
        <taxon>Annelida</taxon>
        <taxon>Clitellata</taxon>
        <taxon>Hirudinea</taxon>
        <taxon>Rhynchobdellida</taxon>
        <taxon>Glossiphoniidae</taxon>
        <taxon>Helobdella</taxon>
    </lineage>
</organism>
<dbReference type="RefSeq" id="XP_009011311.1">
    <property type="nucleotide sequence ID" value="XM_009013063.1"/>
</dbReference>
<keyword evidence="2" id="KW-0812">Transmembrane</keyword>
<evidence type="ECO:0000313" key="3">
    <source>
        <dbReference type="EMBL" id="ESO11042.1"/>
    </source>
</evidence>
<evidence type="ECO:0000256" key="2">
    <source>
        <dbReference type="SAM" id="Phobius"/>
    </source>
</evidence>
<evidence type="ECO:0000313" key="4">
    <source>
        <dbReference type="EnsemblMetazoa" id="HelroP190286"/>
    </source>
</evidence>
<evidence type="ECO:0000313" key="5">
    <source>
        <dbReference type="Proteomes" id="UP000015101"/>
    </source>
</evidence>
<dbReference type="AlphaFoldDB" id="T1FRV1"/>
<name>T1FRV1_HELRO</name>
<dbReference type="KEGG" id="hro:HELRODRAFT_190286"/>
<dbReference type="EMBL" id="AMQM01002805">
    <property type="status" value="NOT_ANNOTATED_CDS"/>
    <property type="molecule type" value="Genomic_DNA"/>
</dbReference>
<proteinExistence type="predicted"/>
<dbReference type="GeneID" id="20211548"/>
<sequence length="586" mass="68029">MKLRKRVLIIFILLVTIFSIHFWYFYQHPNYGNSMTVIEGHKPLKSFGNARNLFHGYRMHKQGLDDKEKKTKLKNSTDAAEIAETTTTSFGSNIATTATTTYLNIKRATVFKRSVKRMKNLYTDRDSLEKNFLQNLFLTRSMTTDSIYNVTVESKIESRVSFKGFSHLNSVSLFRNYLTTAKLLIKKNETSNIIDKIPNHRLKFEKQSKVKNKRLKYNSNPNNVNMNVDRMAFAEVDESLLYDFNAPLPTKKQISRTEDAKNNFEITRNNGGNNYGEDEKSDRHDKDSSDYNYQEKLNIIDHRLTGSKSRKDMTRSEILYGNLVPRNISTFGSEIKIVSMSLYGSEMKYLTGTLKNARLIKQNFPGWKLRVYVESHAMKSPRYGLVPQKVLDALQDLGADLHFIEPEEDFLPPMMWRFLVADDPTVDRFIVRDSDSRLTERDYKSVEAWMISGQAFHCIRDHPSHVGYSVSGGLWGGMAKKLRNIIRSSWIDMMRGLSSKYFSDMSFLQTHLWPKVVSYAYCSDSVSCDRWPNSFPFSVRRYGFDHVGQVYDERDIGRRVDLKILQRRGENPSCYPPDEDEEEKTS</sequence>
<reference evidence="3 5" key="2">
    <citation type="journal article" date="2013" name="Nature">
        <title>Insights into bilaterian evolution from three spiralian genomes.</title>
        <authorList>
            <person name="Simakov O."/>
            <person name="Marletaz F."/>
            <person name="Cho S.J."/>
            <person name="Edsinger-Gonzales E."/>
            <person name="Havlak P."/>
            <person name="Hellsten U."/>
            <person name="Kuo D.H."/>
            <person name="Larsson T."/>
            <person name="Lv J."/>
            <person name="Arendt D."/>
            <person name="Savage R."/>
            <person name="Osoegawa K."/>
            <person name="de Jong P."/>
            <person name="Grimwood J."/>
            <person name="Chapman J.A."/>
            <person name="Shapiro H."/>
            <person name="Aerts A."/>
            <person name="Otillar R.P."/>
            <person name="Terry A.Y."/>
            <person name="Boore J.L."/>
            <person name="Grigoriev I.V."/>
            <person name="Lindberg D.R."/>
            <person name="Seaver E.C."/>
            <person name="Weisblat D.A."/>
            <person name="Putnam N.H."/>
            <person name="Rokhsar D.S."/>
        </authorList>
    </citation>
    <scope>NUCLEOTIDE SEQUENCE</scope>
</reference>
<gene>
    <name evidence="4" type="primary">20211548</name>
    <name evidence="3" type="ORF">HELRODRAFT_190286</name>
</gene>
<dbReference type="OrthoDB" id="204305at2759"/>
<dbReference type="InParanoid" id="T1FRV1"/>
<feature type="transmembrane region" description="Helical" evidence="2">
    <location>
        <begin position="7"/>
        <end position="26"/>
    </location>
</feature>
<dbReference type="Proteomes" id="UP000015101">
    <property type="component" value="Unassembled WGS sequence"/>
</dbReference>
<keyword evidence="5" id="KW-1185">Reference proteome</keyword>
<evidence type="ECO:0000256" key="1">
    <source>
        <dbReference type="SAM" id="MobiDB-lite"/>
    </source>
</evidence>
<keyword evidence="2" id="KW-1133">Transmembrane helix</keyword>
<dbReference type="EnsemblMetazoa" id="HelroT190286">
    <property type="protein sequence ID" value="HelroP190286"/>
    <property type="gene ID" value="HelroG190286"/>
</dbReference>
<accession>T1FRV1</accession>
<dbReference type="HOGENOM" id="CLU_465612_0_0_1"/>
<feature type="region of interest" description="Disordered" evidence="1">
    <location>
        <begin position="253"/>
        <end position="290"/>
    </location>
</feature>
<dbReference type="eggNOG" id="ENOG502RXVF">
    <property type="taxonomic scope" value="Eukaryota"/>
</dbReference>
<keyword evidence="2" id="KW-0472">Membrane</keyword>
<reference evidence="4" key="3">
    <citation type="submission" date="2015-06" db="UniProtKB">
        <authorList>
            <consortium name="EnsemblMetazoa"/>
        </authorList>
    </citation>
    <scope>IDENTIFICATION</scope>
</reference>
<reference evidence="5" key="1">
    <citation type="submission" date="2012-12" db="EMBL/GenBank/DDBJ databases">
        <authorList>
            <person name="Hellsten U."/>
            <person name="Grimwood J."/>
            <person name="Chapman J.A."/>
            <person name="Shapiro H."/>
            <person name="Aerts A."/>
            <person name="Otillar R.P."/>
            <person name="Terry A.Y."/>
            <person name="Boore J.L."/>
            <person name="Simakov O."/>
            <person name="Marletaz F."/>
            <person name="Cho S.-J."/>
            <person name="Edsinger-Gonzales E."/>
            <person name="Havlak P."/>
            <person name="Kuo D.-H."/>
            <person name="Larsson T."/>
            <person name="Lv J."/>
            <person name="Arendt D."/>
            <person name="Savage R."/>
            <person name="Osoegawa K."/>
            <person name="de Jong P."/>
            <person name="Lindberg D.R."/>
            <person name="Seaver E.C."/>
            <person name="Weisblat D.A."/>
            <person name="Putnam N.H."/>
            <person name="Grigoriev I.V."/>
            <person name="Rokhsar D.S."/>
        </authorList>
    </citation>
    <scope>NUCLEOTIDE SEQUENCE</scope>
</reference>